<evidence type="ECO:0000259" key="8">
    <source>
        <dbReference type="PROSITE" id="PS50850"/>
    </source>
</evidence>
<dbReference type="SUPFAM" id="SSF103473">
    <property type="entry name" value="MFS general substrate transporter"/>
    <property type="match status" value="1"/>
</dbReference>
<dbReference type="InterPro" id="IPR036259">
    <property type="entry name" value="MFS_trans_sf"/>
</dbReference>
<feature type="transmembrane region" description="Helical" evidence="7">
    <location>
        <begin position="151"/>
        <end position="170"/>
    </location>
</feature>
<evidence type="ECO:0000256" key="6">
    <source>
        <dbReference type="SAM" id="MobiDB-lite"/>
    </source>
</evidence>
<keyword evidence="2" id="KW-0813">Transport</keyword>
<feature type="transmembrane region" description="Helical" evidence="7">
    <location>
        <begin position="182"/>
        <end position="200"/>
    </location>
</feature>
<sequence length="439" mass="46487">MGENRVKGQQYTPLGRLKASVIFGYCCMMIALMTPATLLLTFKILEITPDASASNAAFGVVTGVGAFFALIGNPVGGALSDRTNIRLGRRRTWIIIGPVVACSALVLIGFATEVWQVVILWSIVQLFFNFGMAAYTALVPDQVPVEKQGSVSGLIGIAIPVAIALGMVLMNLMPDASTPAKWITLAIIGIAGPIISTFFIKDGKVEIEREASSIPLGEKLRNIYPNPRKHPAFTWAMAGKFLLMMGYCSSVYLTMMLVQRMGLSETAATGVVTTINIASMAAAAVMSVLGGTLSDKFGKQKPFLYVSGAIMAIGVFIFAFFPSIPVFIAASAIIGLGYGCFSAVDTALVARILPNKENAAKDLGFMNVANALPQSIVPAIAPFLLAVGGWEGFYIVLGLCAVLGVIVVKPLPERSRKDTSLGSKESNVDDHIGPTHTVS</sequence>
<dbReference type="InterPro" id="IPR011701">
    <property type="entry name" value="MFS"/>
</dbReference>
<evidence type="ECO:0000313" key="10">
    <source>
        <dbReference type="Proteomes" id="UP001220962"/>
    </source>
</evidence>
<comment type="subcellular location">
    <subcellularLocation>
        <location evidence="1">Cell membrane</location>
        <topology evidence="1">Multi-pass membrane protein</topology>
    </subcellularLocation>
</comment>
<dbReference type="CDD" id="cd06174">
    <property type="entry name" value="MFS"/>
    <property type="match status" value="1"/>
</dbReference>
<feature type="transmembrane region" description="Helical" evidence="7">
    <location>
        <begin position="57"/>
        <end position="80"/>
    </location>
</feature>
<organism evidence="9 10">
    <name type="scientific">Paenibacillus urinalis</name>
    <dbReference type="NCBI Taxonomy" id="521520"/>
    <lineage>
        <taxon>Bacteria</taxon>
        <taxon>Bacillati</taxon>
        <taxon>Bacillota</taxon>
        <taxon>Bacilli</taxon>
        <taxon>Bacillales</taxon>
        <taxon>Paenibacillaceae</taxon>
        <taxon>Paenibacillus</taxon>
    </lineage>
</organism>
<feature type="transmembrane region" description="Helical" evidence="7">
    <location>
        <begin position="365"/>
        <end position="387"/>
    </location>
</feature>
<dbReference type="AlphaFoldDB" id="A0AAX3N0L2"/>
<dbReference type="Pfam" id="PF07690">
    <property type="entry name" value="MFS_1"/>
    <property type="match status" value="1"/>
</dbReference>
<feature type="transmembrane region" description="Helical" evidence="7">
    <location>
        <begin position="327"/>
        <end position="353"/>
    </location>
</feature>
<dbReference type="Proteomes" id="UP001220962">
    <property type="component" value="Chromosome"/>
</dbReference>
<gene>
    <name evidence="9" type="ORF">PUW23_01145</name>
</gene>
<evidence type="ECO:0000256" key="4">
    <source>
        <dbReference type="ARBA" id="ARBA00022989"/>
    </source>
</evidence>
<proteinExistence type="predicted"/>
<feature type="transmembrane region" description="Helical" evidence="7">
    <location>
        <begin position="393"/>
        <end position="411"/>
    </location>
</feature>
<accession>A0AAX3N0L2</accession>
<feature type="transmembrane region" description="Helical" evidence="7">
    <location>
        <begin position="92"/>
        <end position="112"/>
    </location>
</feature>
<keyword evidence="3 7" id="KW-0812">Transmembrane</keyword>
<feature type="transmembrane region" description="Helical" evidence="7">
    <location>
        <begin position="303"/>
        <end position="321"/>
    </location>
</feature>
<feature type="transmembrane region" description="Helical" evidence="7">
    <location>
        <begin position="118"/>
        <end position="139"/>
    </location>
</feature>
<evidence type="ECO:0000256" key="7">
    <source>
        <dbReference type="SAM" id="Phobius"/>
    </source>
</evidence>
<name>A0AAX3N0L2_9BACL</name>
<evidence type="ECO:0000256" key="5">
    <source>
        <dbReference type="ARBA" id="ARBA00023136"/>
    </source>
</evidence>
<dbReference type="RefSeq" id="WP_274359250.1">
    <property type="nucleotide sequence ID" value="NZ_CP118101.1"/>
</dbReference>
<dbReference type="GO" id="GO:0005886">
    <property type="term" value="C:plasma membrane"/>
    <property type="evidence" value="ECO:0007669"/>
    <property type="project" value="UniProtKB-SubCell"/>
</dbReference>
<dbReference type="InterPro" id="IPR020846">
    <property type="entry name" value="MFS_dom"/>
</dbReference>
<feature type="transmembrane region" description="Helical" evidence="7">
    <location>
        <begin position="21"/>
        <end position="45"/>
    </location>
</feature>
<evidence type="ECO:0000256" key="3">
    <source>
        <dbReference type="ARBA" id="ARBA00022692"/>
    </source>
</evidence>
<feature type="transmembrane region" description="Helical" evidence="7">
    <location>
        <begin position="267"/>
        <end position="291"/>
    </location>
</feature>
<dbReference type="PANTHER" id="PTHR23528">
    <property type="match status" value="1"/>
</dbReference>
<keyword evidence="4 7" id="KW-1133">Transmembrane helix</keyword>
<reference evidence="9" key="1">
    <citation type="submission" date="2023-02" db="EMBL/GenBank/DDBJ databases">
        <title>Pathogen: clinical or host-associated sample.</title>
        <authorList>
            <person name="Hergert J."/>
            <person name="Casey R."/>
            <person name="Wagner J."/>
            <person name="Young E.L."/>
            <person name="Oakeson K.F."/>
        </authorList>
    </citation>
    <scope>NUCLEOTIDE SEQUENCE</scope>
    <source>
        <strain evidence="9">2022CK-00830</strain>
    </source>
</reference>
<dbReference type="EMBL" id="CP118101">
    <property type="protein sequence ID" value="WDH82906.1"/>
    <property type="molecule type" value="Genomic_DNA"/>
</dbReference>
<keyword evidence="5 7" id="KW-0472">Membrane</keyword>
<feature type="region of interest" description="Disordered" evidence="6">
    <location>
        <begin position="415"/>
        <end position="439"/>
    </location>
</feature>
<dbReference type="PROSITE" id="PS50850">
    <property type="entry name" value="MFS"/>
    <property type="match status" value="1"/>
</dbReference>
<evidence type="ECO:0000256" key="2">
    <source>
        <dbReference type="ARBA" id="ARBA00022448"/>
    </source>
</evidence>
<evidence type="ECO:0000256" key="1">
    <source>
        <dbReference type="ARBA" id="ARBA00004651"/>
    </source>
</evidence>
<feature type="domain" description="Major facilitator superfamily (MFS) profile" evidence="8">
    <location>
        <begin position="12"/>
        <end position="416"/>
    </location>
</feature>
<dbReference type="GO" id="GO:0022857">
    <property type="term" value="F:transmembrane transporter activity"/>
    <property type="evidence" value="ECO:0007669"/>
    <property type="project" value="InterPro"/>
</dbReference>
<dbReference type="Gene3D" id="1.20.1250.20">
    <property type="entry name" value="MFS general substrate transporter like domains"/>
    <property type="match status" value="2"/>
</dbReference>
<evidence type="ECO:0000313" key="9">
    <source>
        <dbReference type="EMBL" id="WDH82906.1"/>
    </source>
</evidence>
<protein>
    <submittedName>
        <fullName evidence="9">MFS transporter</fullName>
    </submittedName>
</protein>
<feature type="transmembrane region" description="Helical" evidence="7">
    <location>
        <begin position="232"/>
        <end position="255"/>
    </location>
</feature>
<dbReference type="PANTHER" id="PTHR23528:SF1">
    <property type="entry name" value="MAJOR FACILITATOR SUPERFAMILY (MFS) PROFILE DOMAIN-CONTAINING PROTEIN"/>
    <property type="match status" value="1"/>
</dbReference>